<organism evidence="1 2">
    <name type="scientific">Zopfia rhizophila CBS 207.26</name>
    <dbReference type="NCBI Taxonomy" id="1314779"/>
    <lineage>
        <taxon>Eukaryota</taxon>
        <taxon>Fungi</taxon>
        <taxon>Dikarya</taxon>
        <taxon>Ascomycota</taxon>
        <taxon>Pezizomycotina</taxon>
        <taxon>Dothideomycetes</taxon>
        <taxon>Dothideomycetes incertae sedis</taxon>
        <taxon>Zopfiaceae</taxon>
        <taxon>Zopfia</taxon>
    </lineage>
</organism>
<protein>
    <recommendedName>
        <fullName evidence="3">Heterokaryon incompatibility domain-containing protein</fullName>
    </recommendedName>
</protein>
<name>A0A6A6DPR5_9PEZI</name>
<dbReference type="PANTHER" id="PTHR33112">
    <property type="entry name" value="DOMAIN PROTEIN, PUTATIVE-RELATED"/>
    <property type="match status" value="1"/>
</dbReference>
<feature type="non-terminal residue" evidence="1">
    <location>
        <position position="1"/>
    </location>
</feature>
<proteinExistence type="predicted"/>
<reference evidence="1" key="1">
    <citation type="journal article" date="2020" name="Stud. Mycol.">
        <title>101 Dothideomycetes genomes: a test case for predicting lifestyles and emergence of pathogens.</title>
        <authorList>
            <person name="Haridas S."/>
            <person name="Albert R."/>
            <person name="Binder M."/>
            <person name="Bloem J."/>
            <person name="Labutti K."/>
            <person name="Salamov A."/>
            <person name="Andreopoulos B."/>
            <person name="Baker S."/>
            <person name="Barry K."/>
            <person name="Bills G."/>
            <person name="Bluhm B."/>
            <person name="Cannon C."/>
            <person name="Castanera R."/>
            <person name="Culley D."/>
            <person name="Daum C."/>
            <person name="Ezra D."/>
            <person name="Gonzalez J."/>
            <person name="Henrissat B."/>
            <person name="Kuo A."/>
            <person name="Liang C."/>
            <person name="Lipzen A."/>
            <person name="Lutzoni F."/>
            <person name="Magnuson J."/>
            <person name="Mondo S."/>
            <person name="Nolan M."/>
            <person name="Ohm R."/>
            <person name="Pangilinan J."/>
            <person name="Park H.-J."/>
            <person name="Ramirez L."/>
            <person name="Alfaro M."/>
            <person name="Sun H."/>
            <person name="Tritt A."/>
            <person name="Yoshinaga Y."/>
            <person name="Zwiers L.-H."/>
            <person name="Turgeon B."/>
            <person name="Goodwin S."/>
            <person name="Spatafora J."/>
            <person name="Crous P."/>
            <person name="Grigoriev I."/>
        </authorList>
    </citation>
    <scope>NUCLEOTIDE SEQUENCE</scope>
    <source>
        <strain evidence="1">CBS 207.26</strain>
    </source>
</reference>
<sequence length="223" mass="24875">SLITIVAASGMNTISPLPGVRPRTRAPQYSRKAEGSVCEKDKELVVPLVGSIYESLGWTFQERILSRGYIFLTDLGALLLCPSFLYSERYGNLPVPGRQIHPLRRLALPNTWYHPTSDNTFVNVLSYCDLVIAYTKKSVTYFDDILRAFAGIVGLLEQRIKVGQMVLGLLTNDFTLGLSWIQVGSLTRRLFCTSPSSSERLPLGLGWLDGQEGMATHFQNIQF</sequence>
<keyword evidence="2" id="KW-1185">Reference proteome</keyword>
<dbReference type="PANTHER" id="PTHR33112:SF12">
    <property type="entry name" value="HETEROKARYON INCOMPATIBILITY DOMAIN-CONTAINING PROTEIN"/>
    <property type="match status" value="1"/>
</dbReference>
<dbReference type="EMBL" id="ML994658">
    <property type="protein sequence ID" value="KAF2180368.1"/>
    <property type="molecule type" value="Genomic_DNA"/>
</dbReference>
<evidence type="ECO:0000313" key="2">
    <source>
        <dbReference type="Proteomes" id="UP000800200"/>
    </source>
</evidence>
<gene>
    <name evidence="1" type="ORF">K469DRAFT_592734</name>
</gene>
<dbReference type="Proteomes" id="UP000800200">
    <property type="component" value="Unassembled WGS sequence"/>
</dbReference>
<evidence type="ECO:0000313" key="1">
    <source>
        <dbReference type="EMBL" id="KAF2180368.1"/>
    </source>
</evidence>
<accession>A0A6A6DPR5</accession>
<evidence type="ECO:0008006" key="3">
    <source>
        <dbReference type="Google" id="ProtNLM"/>
    </source>
</evidence>
<dbReference type="AlphaFoldDB" id="A0A6A6DPR5"/>